<keyword evidence="6 9" id="KW-0119">Carbohydrate metabolism</keyword>
<feature type="binding site" evidence="11">
    <location>
        <begin position="107"/>
        <end position="108"/>
    </location>
    <ligand>
        <name>substrate</name>
    </ligand>
</feature>
<dbReference type="EC" id="3.1.3.-" evidence="9"/>
<feature type="binding site" evidence="13">
    <location>
        <position position="91"/>
    </location>
    <ligand>
        <name>Zn(2+)</name>
        <dbReference type="ChEBI" id="CHEBI:29105"/>
    </ligand>
</feature>
<dbReference type="InterPro" id="IPR006549">
    <property type="entry name" value="HAD-SF_hydro_IIIA"/>
</dbReference>
<protein>
    <recommendedName>
        <fullName evidence="7 9">D,D-heptose 1,7-bisphosphate phosphatase</fullName>
        <ecNumber evidence="9">3.1.3.-</ecNumber>
    </recommendedName>
</protein>
<dbReference type="GO" id="GO:0005975">
    <property type="term" value="P:carbohydrate metabolic process"/>
    <property type="evidence" value="ECO:0007669"/>
    <property type="project" value="InterPro"/>
</dbReference>
<feature type="binding site" evidence="13">
    <location>
        <position position="104"/>
    </location>
    <ligand>
        <name>Zn(2+)</name>
        <dbReference type="ChEBI" id="CHEBI:29105"/>
    </ligand>
</feature>
<evidence type="ECO:0000313" key="14">
    <source>
        <dbReference type="EMBL" id="SDI74544.1"/>
    </source>
</evidence>
<accession>A0A1G8N2X5</accession>
<feature type="binding site" evidence="13">
    <location>
        <position position="10"/>
    </location>
    <ligand>
        <name>Mg(2+)</name>
        <dbReference type="ChEBI" id="CHEBI:18420"/>
    </ligand>
</feature>
<comment type="similarity">
    <text evidence="8 9">Belongs to the gmhB family.</text>
</comment>
<proteinExistence type="inferred from homology"/>
<comment type="cofactor">
    <cofactor evidence="13">
        <name>Mg(2+)</name>
        <dbReference type="ChEBI" id="CHEBI:18420"/>
    </cofactor>
</comment>
<evidence type="ECO:0000256" key="5">
    <source>
        <dbReference type="ARBA" id="ARBA00022833"/>
    </source>
</evidence>
<keyword evidence="13" id="KW-0460">Magnesium</keyword>
<dbReference type="AlphaFoldDB" id="A0A1G8N2X5"/>
<dbReference type="Proteomes" id="UP000199527">
    <property type="component" value="Unassembled WGS sequence"/>
</dbReference>
<dbReference type="FunFam" id="3.40.50.1000:FF:000037">
    <property type="entry name" value="D,D-heptose 1,7-bisphosphate phosphatase"/>
    <property type="match status" value="1"/>
</dbReference>
<dbReference type="PANTHER" id="PTHR42891">
    <property type="entry name" value="D-GLYCERO-BETA-D-MANNO-HEPTOSE-1,7-BISPHOSPHATE 7-PHOSPHATASE"/>
    <property type="match status" value="1"/>
</dbReference>
<feature type="binding site" evidence="13">
    <location>
        <position position="89"/>
    </location>
    <ligand>
        <name>Zn(2+)</name>
        <dbReference type="ChEBI" id="CHEBI:29105"/>
    </ligand>
</feature>
<name>A0A1G8N2X5_9GAMM</name>
<feature type="site" description="Contributes to substrate recognition" evidence="12">
    <location>
        <position position="107"/>
    </location>
</feature>
<feature type="site" description="Stabilizes the phosphoryl group" evidence="12">
    <location>
        <position position="50"/>
    </location>
</feature>
<evidence type="ECO:0000256" key="3">
    <source>
        <dbReference type="ARBA" id="ARBA00022723"/>
    </source>
</evidence>
<gene>
    <name evidence="14" type="ORF">SAMN04488540_1031</name>
</gene>
<dbReference type="NCBIfam" id="TIGR01656">
    <property type="entry name" value="Histidinol-ppas"/>
    <property type="match status" value="1"/>
</dbReference>
<dbReference type="EMBL" id="FNEM01000003">
    <property type="protein sequence ID" value="SDI74544.1"/>
    <property type="molecule type" value="Genomic_DNA"/>
</dbReference>
<reference evidence="15" key="1">
    <citation type="submission" date="2016-10" db="EMBL/GenBank/DDBJ databases">
        <authorList>
            <person name="Varghese N."/>
            <person name="Submissions S."/>
        </authorList>
    </citation>
    <scope>NUCLEOTIDE SEQUENCE [LARGE SCALE GENOMIC DNA]</scope>
    <source>
        <strain evidence="15">DSM 23317</strain>
    </source>
</reference>
<keyword evidence="4 9" id="KW-0378">Hydrolase</keyword>
<evidence type="ECO:0000256" key="2">
    <source>
        <dbReference type="ARBA" id="ARBA00022490"/>
    </source>
</evidence>
<keyword evidence="5 13" id="KW-0862">Zinc</keyword>
<feature type="binding site" evidence="13">
    <location>
        <position position="106"/>
    </location>
    <ligand>
        <name>Zn(2+)</name>
        <dbReference type="ChEBI" id="CHEBI:29105"/>
    </ligand>
</feature>
<evidence type="ECO:0000256" key="9">
    <source>
        <dbReference type="PIRNR" id="PIRNR004682"/>
    </source>
</evidence>
<organism evidence="14 15">
    <name type="scientific">Ferrimonas sediminum</name>
    <dbReference type="NCBI Taxonomy" id="718193"/>
    <lineage>
        <taxon>Bacteria</taxon>
        <taxon>Pseudomonadati</taxon>
        <taxon>Pseudomonadota</taxon>
        <taxon>Gammaproteobacteria</taxon>
        <taxon>Alteromonadales</taxon>
        <taxon>Ferrimonadaceae</taxon>
        <taxon>Ferrimonas</taxon>
    </lineage>
</organism>
<dbReference type="PIRSF" id="PIRSF004682">
    <property type="entry name" value="GmhB"/>
    <property type="match status" value="1"/>
</dbReference>
<feature type="binding site" evidence="11">
    <location>
        <begin position="8"/>
        <end position="10"/>
    </location>
    <ligand>
        <name>substrate</name>
    </ligand>
</feature>
<dbReference type="CDD" id="cd07503">
    <property type="entry name" value="HAD_HisB-N"/>
    <property type="match status" value="1"/>
</dbReference>
<evidence type="ECO:0000256" key="8">
    <source>
        <dbReference type="ARBA" id="ARBA00061616"/>
    </source>
</evidence>
<dbReference type="GO" id="GO:0046872">
    <property type="term" value="F:metal ion binding"/>
    <property type="evidence" value="ECO:0007669"/>
    <property type="project" value="UniProtKB-KW"/>
</dbReference>
<evidence type="ECO:0000256" key="10">
    <source>
        <dbReference type="PIRSR" id="PIRSR004682-1"/>
    </source>
</evidence>
<evidence type="ECO:0000256" key="7">
    <source>
        <dbReference type="ARBA" id="ARBA00031828"/>
    </source>
</evidence>
<dbReference type="RefSeq" id="WP_090362690.1">
    <property type="nucleotide sequence ID" value="NZ_FNEM01000003.1"/>
</dbReference>
<evidence type="ECO:0000256" key="4">
    <source>
        <dbReference type="ARBA" id="ARBA00022801"/>
    </source>
</evidence>
<dbReference type="OrthoDB" id="9781367at2"/>
<dbReference type="NCBIfam" id="NF006506">
    <property type="entry name" value="PRK08942.1"/>
    <property type="match status" value="1"/>
</dbReference>
<dbReference type="InterPro" id="IPR023214">
    <property type="entry name" value="HAD_sf"/>
</dbReference>
<evidence type="ECO:0000313" key="15">
    <source>
        <dbReference type="Proteomes" id="UP000199527"/>
    </source>
</evidence>
<dbReference type="NCBIfam" id="TIGR01662">
    <property type="entry name" value="HAD-SF-IIIA"/>
    <property type="match status" value="1"/>
</dbReference>
<dbReference type="InterPro" id="IPR006543">
    <property type="entry name" value="Histidinol-phos"/>
</dbReference>
<feature type="binding site" evidence="13">
    <location>
        <position position="133"/>
    </location>
    <ligand>
        <name>Mg(2+)</name>
        <dbReference type="ChEBI" id="CHEBI:18420"/>
    </ligand>
</feature>
<feature type="binding site" evidence="13">
    <location>
        <position position="134"/>
    </location>
    <ligand>
        <name>Mg(2+)</name>
        <dbReference type="ChEBI" id="CHEBI:18420"/>
    </ligand>
</feature>
<keyword evidence="2 9" id="KW-0963">Cytoplasm</keyword>
<keyword evidence="3 13" id="KW-0479">Metal-binding</keyword>
<feature type="active site" description="Proton donor" evidence="10">
    <location>
        <position position="10"/>
    </location>
</feature>
<sequence length="181" mass="20009">MRKTVFLDRDGVINVDHGYVHQIDQFEFLPGVLSACRRLHEAGYALVVVTNQSGIARGYYDEAQFAHLTQWMKEQFNAAGAPLTAVYYCPHHPDKGNDPYVRDCDCRKPEPGMLVAAAQAYELDLARSYMIGDKPSDMTAGRQADVSGCVLVRSGKQVESTEGADVVVEGLQQAADWVLKQ</sequence>
<keyword evidence="15" id="KW-1185">Reference proteome</keyword>
<dbReference type="PANTHER" id="PTHR42891:SF1">
    <property type="entry name" value="D-GLYCERO-BETA-D-MANNO-HEPTOSE-1,7-BISPHOSPHATE 7-PHOSPHATASE"/>
    <property type="match status" value="1"/>
</dbReference>
<dbReference type="GO" id="GO:0005737">
    <property type="term" value="C:cytoplasm"/>
    <property type="evidence" value="ECO:0007669"/>
    <property type="project" value="UniProtKB-SubCell"/>
</dbReference>
<feature type="active site" description="Nucleophile" evidence="10">
    <location>
        <position position="8"/>
    </location>
</feature>
<dbReference type="GO" id="GO:0016791">
    <property type="term" value="F:phosphatase activity"/>
    <property type="evidence" value="ECO:0007669"/>
    <property type="project" value="InterPro"/>
</dbReference>
<feature type="binding site" evidence="11">
    <location>
        <begin position="16"/>
        <end position="19"/>
    </location>
    <ligand>
        <name>substrate</name>
    </ligand>
</feature>
<comment type="subcellular location">
    <subcellularLocation>
        <location evidence="1 9">Cytoplasm</location>
    </subcellularLocation>
</comment>
<feature type="binding site" evidence="13">
    <location>
        <position position="8"/>
    </location>
    <ligand>
        <name>Mg(2+)</name>
        <dbReference type="ChEBI" id="CHEBI:18420"/>
    </ligand>
</feature>
<evidence type="ECO:0000256" key="1">
    <source>
        <dbReference type="ARBA" id="ARBA00004496"/>
    </source>
</evidence>
<comment type="cofactor">
    <cofactor evidence="13">
        <name>Zn(2+)</name>
        <dbReference type="ChEBI" id="CHEBI:29105"/>
    </cofactor>
</comment>
<dbReference type="InterPro" id="IPR036412">
    <property type="entry name" value="HAD-like_sf"/>
</dbReference>
<feature type="binding site" evidence="11">
    <location>
        <begin position="50"/>
        <end position="53"/>
    </location>
    <ligand>
        <name>substrate</name>
    </ligand>
</feature>
<dbReference type="SUPFAM" id="SSF56784">
    <property type="entry name" value="HAD-like"/>
    <property type="match status" value="1"/>
</dbReference>
<evidence type="ECO:0000256" key="6">
    <source>
        <dbReference type="ARBA" id="ARBA00023277"/>
    </source>
</evidence>
<feature type="binding site" evidence="11">
    <location>
        <position position="134"/>
    </location>
    <ligand>
        <name>substrate</name>
    </ligand>
</feature>
<evidence type="ECO:0000256" key="11">
    <source>
        <dbReference type="PIRSR" id="PIRSR004682-2"/>
    </source>
</evidence>
<evidence type="ECO:0000256" key="12">
    <source>
        <dbReference type="PIRSR" id="PIRSR004682-3"/>
    </source>
</evidence>
<feature type="site" description="Stabilizes the phosphoryl group" evidence="12">
    <location>
        <position position="108"/>
    </location>
</feature>
<dbReference type="Gene3D" id="3.40.50.1000">
    <property type="entry name" value="HAD superfamily/HAD-like"/>
    <property type="match status" value="1"/>
</dbReference>
<dbReference type="InterPro" id="IPR004446">
    <property type="entry name" value="Heptose_bisP_phosphatase"/>
</dbReference>
<evidence type="ECO:0000256" key="13">
    <source>
        <dbReference type="PIRSR" id="PIRSR004682-4"/>
    </source>
</evidence>
<dbReference type="NCBIfam" id="TIGR00213">
    <property type="entry name" value="GmhB_yaeD"/>
    <property type="match status" value="1"/>
</dbReference>
<dbReference type="Pfam" id="PF13242">
    <property type="entry name" value="Hydrolase_like"/>
    <property type="match status" value="1"/>
</dbReference>